<dbReference type="AlphaFoldDB" id="A0A1P8A7E7"/>
<feature type="region of interest" description="Disordered" evidence="1">
    <location>
        <begin position="418"/>
        <end position="473"/>
    </location>
</feature>
<gene>
    <name evidence="3" type="primary">mob</name>
</gene>
<feature type="compositionally biased region" description="Basic and acidic residues" evidence="1">
    <location>
        <begin position="418"/>
        <end position="429"/>
    </location>
</feature>
<geneLocation type="plasmid" evidence="3">
    <name>p13153-OXA-58</name>
</geneLocation>
<feature type="region of interest" description="Disordered" evidence="1">
    <location>
        <begin position="321"/>
        <end position="385"/>
    </location>
</feature>
<dbReference type="EMBL" id="KU871397">
    <property type="protein sequence ID" value="AMR60778.1"/>
    <property type="molecule type" value="Genomic_DNA"/>
</dbReference>
<dbReference type="RefSeq" id="WP_172687996.1">
    <property type="nucleotide sequence ID" value="NZ_JAPZXG010000023.1"/>
</dbReference>
<dbReference type="EMBL" id="KU871396">
    <property type="protein sequence ID" value="AMR60773.1"/>
    <property type="molecule type" value="Genomic_DNA"/>
</dbReference>
<geneLocation type="plasmid" evidence="2">
    <name>p10797_OXA-58</name>
</geneLocation>
<reference evidence="3" key="1">
    <citation type="journal article" date="2017" name="J. Antimicrob. Chemother.">
        <title>Dissemination of blaOXA-58 in Proteus mirabilis isolates from Germany.</title>
        <authorList>
            <person name="Lange F."/>
            <person name="Pfennigwerth N."/>
            <person name="Gerigk S."/>
            <person name="Gohlke F."/>
            <person name="Oberdorfer K."/>
            <person name="Purr I."/>
            <person name="Wohanka N."/>
            <person name="Roggenkamp A."/>
            <person name="Gatermann S.G."/>
            <person name="Kaase M."/>
        </authorList>
    </citation>
    <scope>NUCLEOTIDE SEQUENCE</scope>
    <source>
        <strain evidence="2">NRZ-10797</strain>
        <strain evidence="3">NRZ-13153</strain>
        <plasmid evidence="2">p10797_OXA-58</plasmid>
        <plasmid evidence="3">p13153-OXA-58</plasmid>
    </source>
</reference>
<feature type="compositionally biased region" description="Basic and acidic residues" evidence="1">
    <location>
        <begin position="321"/>
        <end position="344"/>
    </location>
</feature>
<evidence type="ECO:0000256" key="1">
    <source>
        <dbReference type="SAM" id="MobiDB-lite"/>
    </source>
</evidence>
<name>A0A1P8A7E7_PROMI</name>
<accession>A0A1P8A7E7</accession>
<feature type="compositionally biased region" description="Basic and acidic residues" evidence="1">
    <location>
        <begin position="446"/>
        <end position="460"/>
    </location>
</feature>
<protein>
    <submittedName>
        <fullName evidence="3">Putative relaxase</fullName>
    </submittedName>
</protein>
<sequence length="473" mass="53696">MLVKFFKNKGGGSPKASMAYLLKEKGRAEAPAVLQGDPDLSLAIAEASPFKNAYTVGCLSFEEVDLPGKDKQEIMQRFEETLFAGLESEQYNISWVEHRDKGRLELNFFIPNTELSTGKRLQPYYDRADRHLTDNFKKVINHEYGLSDPDSIEKKQLLQLNSQTPKSVNETKKEIANYFAEKVGDGLISERSQVEQTLEAAGYEITRKTGKSISIKNPHGERNIRLSGEIFSEEFYGQIRDVKQSGQSLAEARERNQERERSESQANYQRALEKLGSGVKARQERFKGLYPRQNGLGISDNSHHLAVADSMGVHRLASQTEAERLKTARESPSEHAETGELERVKRGRNHRQIRGLSTGNDQKQESRNTGYERVRQSPADTEKQGLMGFFNELQTRIKTTVSRAREQIEGIRELLRGTEKRESEAERLEQASLSGIKQAERSLGSTREHQQHIRETERAIKRANQSLDRGMSL</sequence>
<evidence type="ECO:0000313" key="2">
    <source>
        <dbReference type="EMBL" id="AMR60773.1"/>
    </source>
</evidence>
<feature type="compositionally biased region" description="Basic and acidic residues" evidence="1">
    <location>
        <begin position="362"/>
        <end position="383"/>
    </location>
</feature>
<organism evidence="3">
    <name type="scientific">Proteus mirabilis</name>
    <dbReference type="NCBI Taxonomy" id="584"/>
    <lineage>
        <taxon>Bacteria</taxon>
        <taxon>Pseudomonadati</taxon>
        <taxon>Pseudomonadota</taxon>
        <taxon>Gammaproteobacteria</taxon>
        <taxon>Enterobacterales</taxon>
        <taxon>Morganellaceae</taxon>
        <taxon>Proteus</taxon>
    </lineage>
</organism>
<evidence type="ECO:0000313" key="3">
    <source>
        <dbReference type="EMBL" id="AMR60778.1"/>
    </source>
</evidence>
<proteinExistence type="predicted"/>
<keyword evidence="3" id="KW-0614">Plasmid</keyword>